<keyword evidence="3" id="KW-1185">Reference proteome</keyword>
<dbReference type="EMBL" id="QFLI01000012">
    <property type="protein sequence ID" value="PXX96174.1"/>
    <property type="molecule type" value="Genomic_DNA"/>
</dbReference>
<dbReference type="NCBIfam" id="TIGR04131">
    <property type="entry name" value="Bac_Flav_CTERM"/>
    <property type="match status" value="1"/>
</dbReference>
<dbReference type="InterPro" id="IPR026341">
    <property type="entry name" value="T9SS_type_B"/>
</dbReference>
<sequence>MFKTLLHKTLLTALLILMGGLAAVAQQYVVKGTKLNFKVDENASYKYHWSITNTSNGSVAYLASNTFESGDYQFNNPGTYEVKVYPEDLGTHCFGEALTMLVVVDDASPTAVFEDLEVPYVCAMNNGGDTNGKLSVTVNYTGPKPWTFKYSIDRAPAELPEGADEIYTNSFTFDLEIPNTTGKTHRAEILLVEAKTLSGIPVEEDLANQTLEVDVMALPNTAFGDYEPVIQSGTIQAYTATIEKSEKYEIFVPAGATVLNESTSRLSDNFHSQLSFDVQWAVTPGDYQVKLIERSAFDCAGDTVYANVTVVESFSVGLGADLSFCEGESRVITPEIDFDGTYTYLWSDGSVNNTLEVNETGTYSVTVTDTKTGKQSSAFVNVTVWKAPTVDLGADYQLADAEVLTLDAGNAGADYLWSTGETSQTIQVNTSNTYGVTVTNANGCSASDEIVITSVNDVFAIELGDDQDICVGEEIVLDPNPSISQNYTYLWSNGAITSTLTVTESGLYTVTVRDDAGNEQTDQVTITVHALPIVDLGDDIVLFDDESATLDAGDGGIGGSYEWLPNGETTQIITVSDENVYSVRVTSAQGCVGTDEISVTKREGKFAVDLGADIDNVCLGERIYLTPEIKTNNADFTATYRWTPSESTEEGIYVEKSSKYCVYVTDQNGNTEEDCVEVTFNPTPEVDLGDDIVLTNGQVVDLDAGDDFVSYMWYVNSGVEIKPSEIDQVIKVSQAGEYRVEVTNEFGCIGRDTINVSTNGSQFNVYLPTAFSPNGDGKNDRLELAGDVEEVQSMSLLIVNRLGHTVFQSVHMHRGTGAGWDGTYKGQNVDMDAYVYFLKVTFKDGSQMQNSGNITILR</sequence>
<gene>
    <name evidence="2" type="ORF">DF185_20560</name>
</gene>
<proteinExistence type="predicted"/>
<dbReference type="Pfam" id="PF13585">
    <property type="entry name" value="CHU_C"/>
    <property type="match status" value="1"/>
</dbReference>
<feature type="chain" id="PRO_5016054584" description="PKD domain-containing protein" evidence="1">
    <location>
        <begin position="26"/>
        <end position="858"/>
    </location>
</feature>
<dbReference type="AlphaFoldDB" id="A0A2V3ZVZ3"/>
<accession>A0A2V3ZVZ3</accession>
<dbReference type="Proteomes" id="UP000248079">
    <property type="component" value="Unassembled WGS sequence"/>
</dbReference>
<name>A0A2V3ZVZ3_9BACT</name>
<feature type="signal peptide" evidence="1">
    <location>
        <begin position="1"/>
        <end position="25"/>
    </location>
</feature>
<evidence type="ECO:0000256" key="1">
    <source>
        <dbReference type="SAM" id="SignalP"/>
    </source>
</evidence>
<comment type="caution">
    <text evidence="2">The sequence shown here is derived from an EMBL/GenBank/DDBJ whole genome shotgun (WGS) entry which is preliminary data.</text>
</comment>
<protein>
    <recommendedName>
        <fullName evidence="4">PKD domain-containing protein</fullName>
    </recommendedName>
</protein>
<dbReference type="RefSeq" id="WP_110363193.1">
    <property type="nucleotide sequence ID" value="NZ_QFLI01000012.1"/>
</dbReference>
<evidence type="ECO:0008006" key="4">
    <source>
        <dbReference type="Google" id="ProtNLM"/>
    </source>
</evidence>
<organism evidence="2 3">
    <name type="scientific">Marinifilum breve</name>
    <dbReference type="NCBI Taxonomy" id="2184082"/>
    <lineage>
        <taxon>Bacteria</taxon>
        <taxon>Pseudomonadati</taxon>
        <taxon>Bacteroidota</taxon>
        <taxon>Bacteroidia</taxon>
        <taxon>Marinilabiliales</taxon>
        <taxon>Marinifilaceae</taxon>
    </lineage>
</organism>
<evidence type="ECO:0000313" key="3">
    <source>
        <dbReference type="Proteomes" id="UP000248079"/>
    </source>
</evidence>
<evidence type="ECO:0000313" key="2">
    <source>
        <dbReference type="EMBL" id="PXX96174.1"/>
    </source>
</evidence>
<reference evidence="2 3" key="1">
    <citation type="submission" date="2018-05" db="EMBL/GenBank/DDBJ databases">
        <title>Marinifilum breve JC075T sp. nov., a marine bacterium isolated from Yongle Blue Hole in the South China Sea.</title>
        <authorList>
            <person name="Fu T."/>
        </authorList>
    </citation>
    <scope>NUCLEOTIDE SEQUENCE [LARGE SCALE GENOMIC DNA]</scope>
    <source>
        <strain evidence="2 3">JC075</strain>
    </source>
</reference>
<keyword evidence="1" id="KW-0732">Signal</keyword>
<dbReference type="OrthoDB" id="1123245at2"/>